<dbReference type="KEGG" id="arf:AR1Y2_0237"/>
<dbReference type="Gene3D" id="1.10.260.40">
    <property type="entry name" value="lambda repressor-like DNA-binding domains"/>
    <property type="match status" value="1"/>
</dbReference>
<dbReference type="PANTHER" id="PTHR46558">
    <property type="entry name" value="TRACRIPTIONAL REGULATORY PROTEIN-RELATED-RELATED"/>
    <property type="match status" value="1"/>
</dbReference>
<dbReference type="InterPro" id="IPR010982">
    <property type="entry name" value="Lambda_DNA-bd_dom_sf"/>
</dbReference>
<sequence length="212" mass="24080">MNDRGLPMEFNEKLQQLRKKSGLTQEQLAEQLYVSRTAISKWESGKGYPNIESLKCLSKFFSVSIDELLSNDELITLAECENRSNLKKIYRLISSTIDVLAVAFIVLPIYGKLEGGHVYSVNLLTNTMTSNINSFIYWAIFLCMIGIGILRLTLIHFERETFYNVATKISLVLGAVAVCLFAAAREPYVTILLFLFFAAKTFIQWKQIQINS</sequence>
<gene>
    <name evidence="4" type="ORF">AR1Y2_0237</name>
</gene>
<dbReference type="InterPro" id="IPR001387">
    <property type="entry name" value="Cro/C1-type_HTH"/>
</dbReference>
<protein>
    <submittedName>
        <fullName evidence="4">Transcriptional regulator, XRE family</fullName>
    </submittedName>
</protein>
<dbReference type="GO" id="GO:0003677">
    <property type="term" value="F:DNA binding"/>
    <property type="evidence" value="ECO:0007669"/>
    <property type="project" value="UniProtKB-KW"/>
</dbReference>
<dbReference type="PANTHER" id="PTHR46558:SF4">
    <property type="entry name" value="DNA-BIDING PHAGE PROTEIN"/>
    <property type="match status" value="1"/>
</dbReference>
<dbReference type="CDD" id="cd00093">
    <property type="entry name" value="HTH_XRE"/>
    <property type="match status" value="1"/>
</dbReference>
<feature type="transmembrane region" description="Helical" evidence="2">
    <location>
        <begin position="161"/>
        <end position="183"/>
    </location>
</feature>
<dbReference type="AlphaFoldDB" id="A0A4P8IAV1"/>
<accession>A0A4P8IAV1</accession>
<feature type="transmembrane region" description="Helical" evidence="2">
    <location>
        <begin position="89"/>
        <end position="110"/>
    </location>
</feature>
<evidence type="ECO:0000313" key="5">
    <source>
        <dbReference type="Proteomes" id="UP000298653"/>
    </source>
</evidence>
<feature type="domain" description="HTH cro/C1-type" evidence="3">
    <location>
        <begin position="14"/>
        <end position="68"/>
    </location>
</feature>
<keyword evidence="2" id="KW-1133">Transmembrane helix</keyword>
<evidence type="ECO:0000313" key="4">
    <source>
        <dbReference type="EMBL" id="QCP33691.1"/>
    </source>
</evidence>
<organism evidence="4 5">
    <name type="scientific">Anaerostipes rhamnosivorans</name>
    <dbReference type="NCBI Taxonomy" id="1229621"/>
    <lineage>
        <taxon>Bacteria</taxon>
        <taxon>Bacillati</taxon>
        <taxon>Bacillota</taxon>
        <taxon>Clostridia</taxon>
        <taxon>Lachnospirales</taxon>
        <taxon>Lachnospiraceae</taxon>
        <taxon>Anaerostipes</taxon>
    </lineage>
</organism>
<dbReference type="PROSITE" id="PS50943">
    <property type="entry name" value="HTH_CROC1"/>
    <property type="match status" value="1"/>
</dbReference>
<keyword evidence="5" id="KW-1185">Reference proteome</keyword>
<dbReference type="SUPFAM" id="SSF47413">
    <property type="entry name" value="lambda repressor-like DNA-binding domains"/>
    <property type="match status" value="1"/>
</dbReference>
<keyword evidence="2" id="KW-0472">Membrane</keyword>
<feature type="transmembrane region" description="Helical" evidence="2">
    <location>
        <begin position="189"/>
        <end position="205"/>
    </location>
</feature>
<dbReference type="EMBL" id="CP040058">
    <property type="protein sequence ID" value="QCP33691.1"/>
    <property type="molecule type" value="Genomic_DNA"/>
</dbReference>
<proteinExistence type="predicted"/>
<keyword evidence="1" id="KW-0238">DNA-binding</keyword>
<evidence type="ECO:0000259" key="3">
    <source>
        <dbReference type="PROSITE" id="PS50943"/>
    </source>
</evidence>
<dbReference type="Proteomes" id="UP000298653">
    <property type="component" value="Chromosome"/>
</dbReference>
<evidence type="ECO:0000256" key="1">
    <source>
        <dbReference type="ARBA" id="ARBA00023125"/>
    </source>
</evidence>
<evidence type="ECO:0000256" key="2">
    <source>
        <dbReference type="SAM" id="Phobius"/>
    </source>
</evidence>
<dbReference type="SMART" id="SM00530">
    <property type="entry name" value="HTH_XRE"/>
    <property type="match status" value="1"/>
</dbReference>
<reference evidence="4 5" key="1">
    <citation type="submission" date="2019-05" db="EMBL/GenBank/DDBJ databases">
        <title>Complete genome sequencing of Anaerostipes rhamnosivorans.</title>
        <authorList>
            <person name="Bui T.P.N."/>
            <person name="de Vos W.M."/>
        </authorList>
    </citation>
    <scope>NUCLEOTIDE SEQUENCE [LARGE SCALE GENOMIC DNA]</scope>
    <source>
        <strain evidence="4 5">1y2</strain>
    </source>
</reference>
<name>A0A4P8IAV1_9FIRM</name>
<keyword evidence="2" id="KW-0812">Transmembrane</keyword>
<feature type="transmembrane region" description="Helical" evidence="2">
    <location>
        <begin position="135"/>
        <end position="154"/>
    </location>
</feature>
<dbReference type="Pfam" id="PF01381">
    <property type="entry name" value="HTH_3"/>
    <property type="match status" value="1"/>
</dbReference>